<evidence type="ECO:0000256" key="2">
    <source>
        <dbReference type="ARBA" id="ARBA00023015"/>
    </source>
</evidence>
<organism evidence="7 8">
    <name type="scientific">Mycobacterium paraterrae</name>
    <dbReference type="NCBI Taxonomy" id="577492"/>
    <lineage>
        <taxon>Bacteria</taxon>
        <taxon>Bacillati</taxon>
        <taxon>Actinomycetota</taxon>
        <taxon>Actinomycetes</taxon>
        <taxon>Mycobacteriales</taxon>
        <taxon>Mycobacteriaceae</taxon>
        <taxon>Mycobacterium</taxon>
    </lineage>
</organism>
<dbReference type="PANTHER" id="PTHR35807:SF1">
    <property type="entry name" value="TRANSCRIPTIONAL REGULATOR REDD"/>
    <property type="match status" value="1"/>
</dbReference>
<dbReference type="InterPro" id="IPR005158">
    <property type="entry name" value="BTAD"/>
</dbReference>
<dbReference type="Gene3D" id="3.40.50.300">
    <property type="entry name" value="P-loop containing nucleotide triphosphate hydrolases"/>
    <property type="match status" value="1"/>
</dbReference>
<dbReference type="Pfam" id="PF00486">
    <property type="entry name" value="Trans_reg_C"/>
    <property type="match status" value="1"/>
</dbReference>
<feature type="domain" description="OmpR/PhoB-type" evidence="6">
    <location>
        <begin position="1"/>
        <end position="103"/>
    </location>
</feature>
<evidence type="ECO:0000313" key="7">
    <source>
        <dbReference type="EMBL" id="UMB67641.1"/>
    </source>
</evidence>
<dbReference type="InterPro" id="IPR041664">
    <property type="entry name" value="AAA_16"/>
</dbReference>
<evidence type="ECO:0000256" key="5">
    <source>
        <dbReference type="PROSITE-ProRule" id="PRU01091"/>
    </source>
</evidence>
<comment type="similarity">
    <text evidence="1">Belongs to the AfsR/DnrI/RedD regulatory family.</text>
</comment>
<keyword evidence="4" id="KW-0804">Transcription</keyword>
<dbReference type="InterPro" id="IPR011990">
    <property type="entry name" value="TPR-like_helical_dom_sf"/>
</dbReference>
<dbReference type="InterPro" id="IPR051677">
    <property type="entry name" value="AfsR-DnrI-RedD_regulator"/>
</dbReference>
<name>A0ABY3VGP8_9MYCO</name>
<evidence type="ECO:0000256" key="1">
    <source>
        <dbReference type="ARBA" id="ARBA00005820"/>
    </source>
</evidence>
<dbReference type="SUPFAM" id="SSF46894">
    <property type="entry name" value="C-terminal effector domain of the bipartite response regulators"/>
    <property type="match status" value="1"/>
</dbReference>
<dbReference type="Gene3D" id="1.25.40.10">
    <property type="entry name" value="Tetratricopeptide repeat domain"/>
    <property type="match status" value="1"/>
</dbReference>
<dbReference type="Gene3D" id="1.10.10.10">
    <property type="entry name" value="Winged helix-like DNA-binding domain superfamily/Winged helix DNA-binding domain"/>
    <property type="match status" value="1"/>
</dbReference>
<proteinExistence type="inferred from homology"/>
<dbReference type="InterPro" id="IPR036388">
    <property type="entry name" value="WH-like_DNA-bd_sf"/>
</dbReference>
<dbReference type="InterPro" id="IPR027417">
    <property type="entry name" value="P-loop_NTPase"/>
</dbReference>
<dbReference type="SUPFAM" id="SSF48452">
    <property type="entry name" value="TPR-like"/>
    <property type="match status" value="1"/>
</dbReference>
<keyword evidence="3 5" id="KW-0238">DNA-binding</keyword>
<dbReference type="PROSITE" id="PS51755">
    <property type="entry name" value="OMPR_PHOB"/>
    <property type="match status" value="1"/>
</dbReference>
<feature type="DNA-binding region" description="OmpR/PhoB-type" evidence="5">
    <location>
        <begin position="1"/>
        <end position="103"/>
    </location>
</feature>
<dbReference type="InterPro" id="IPR016032">
    <property type="entry name" value="Sig_transdc_resp-reg_C-effctor"/>
</dbReference>
<dbReference type="Pfam" id="PF13191">
    <property type="entry name" value="AAA_16"/>
    <property type="match status" value="1"/>
</dbReference>
<sequence length="1028" mass="110211">MVEVMVEYLLSGAVEVRVDGTPTSLGGPKQRCVLAVLLANHGTPVNVDRLIDAVWEDRPPPKALSSLRAYVTNLRRILPVAASHPPSTHARLASRSSGYQLTLIDGDSVDLHRFEALVKDGRADLVSGAATSAFDKLDRALTLWRGDPFGEFTHSGFAHADATRYIALRHTAIEARFDAALQSGYGSDLIPEIEAAITTDPTEERLWGHLMVALYRQGRSSDAVRAFDRARVTLERELGTVPGDGLQTLYRKISDKSDDLHLRPAASRSTISAGPDLHARILFVGRAGELDSIAAALRGTRAGSGSLILLTGESGIGKTALAQSVSVPATQSGIVVAWAAHPPGVRLPLMWTWIQLLRRLGDELGQPARRAVRGVAPGVVDALVPEWNDRDTVSAGVRTAATGFALTEGVVAALCELSRARTLLLVLDDLHLADSPSADALALLSAQLGRLPIQVIGNWTYYGSGRPINRPTFERLVRLEASRTIHLDGIGRDAAATLVDALTGTAVEGDVSQYVWDRTEGNPLYIRELVSVLVAHNRLHDVSEGWAGDVSAAVAGMVGQRLSRLDRPSRSALAAAAVIGAEFDTAELADVVDLPVSTVQARLRPAYETGLLDEIAGRPGCYRFGHGLLHDAVLTQVPGSERASVHAAIAALGAAGVTTAAYEDVISVADHAWRAGVELNPETALDIYEVSIRRALSRAAYDDIVVLAEHALQVCRRLPPKPEPLQRQASLWLHLAGARAILDGQNSPAAASAVQRAFEIGEHASGRHYHGAVAMQCYMLCVRGRLDEAQAIASGLVAQYAASGDPDIGVSSHFVQVMLHTLRGEHEAQEAVAETMMARFPPPETAADPLVFFHPRVYCWLSLGRALLGDRGGAHRQRRVALELAQSRRAHFDILAAKLVRVEINAILGITEGTAAMAADVYREMLAAGSPQWAACARMIGVWAQTLSGSGGDREVAFDAFRDYTHDGSMVMTPFFLALIADIESHYGYVDHARQLLARAQAVAETTGEHVWDEQLARRVAGIAAATG</sequence>
<dbReference type="SMART" id="SM00862">
    <property type="entry name" value="Trans_reg_C"/>
    <property type="match status" value="1"/>
</dbReference>
<dbReference type="Pfam" id="PF03704">
    <property type="entry name" value="BTAD"/>
    <property type="match status" value="1"/>
</dbReference>
<keyword evidence="2" id="KW-0805">Transcription regulation</keyword>
<dbReference type="PANTHER" id="PTHR35807">
    <property type="entry name" value="TRANSCRIPTIONAL REGULATOR REDD-RELATED"/>
    <property type="match status" value="1"/>
</dbReference>
<dbReference type="RefSeq" id="WP_240258103.1">
    <property type="nucleotide sequence ID" value="NZ_CP092488.2"/>
</dbReference>
<accession>A0ABY3VGP8</accession>
<keyword evidence="8" id="KW-1185">Reference proteome</keyword>
<dbReference type="InterPro" id="IPR001867">
    <property type="entry name" value="OmpR/PhoB-type_DNA-bd"/>
</dbReference>
<dbReference type="CDD" id="cd15831">
    <property type="entry name" value="BTAD"/>
    <property type="match status" value="1"/>
</dbReference>
<dbReference type="EMBL" id="CP092488">
    <property type="protein sequence ID" value="UMB67641.1"/>
    <property type="molecule type" value="Genomic_DNA"/>
</dbReference>
<evidence type="ECO:0000259" key="6">
    <source>
        <dbReference type="PROSITE" id="PS51755"/>
    </source>
</evidence>
<evidence type="ECO:0000313" key="8">
    <source>
        <dbReference type="Proteomes" id="UP001055336"/>
    </source>
</evidence>
<dbReference type="SMART" id="SM01043">
    <property type="entry name" value="BTAD"/>
    <property type="match status" value="1"/>
</dbReference>
<dbReference type="SUPFAM" id="SSF52540">
    <property type="entry name" value="P-loop containing nucleoside triphosphate hydrolases"/>
    <property type="match status" value="1"/>
</dbReference>
<evidence type="ECO:0000256" key="4">
    <source>
        <dbReference type="ARBA" id="ARBA00023163"/>
    </source>
</evidence>
<evidence type="ECO:0000256" key="3">
    <source>
        <dbReference type="ARBA" id="ARBA00023125"/>
    </source>
</evidence>
<gene>
    <name evidence="7" type="ORF">MKK62_14075</name>
</gene>
<protein>
    <submittedName>
        <fullName evidence="7">AAA family ATPase</fullName>
    </submittedName>
</protein>
<reference evidence="7" key="1">
    <citation type="submission" date="2022-08" db="EMBL/GenBank/DDBJ databases">
        <title>Whole genome sequencing of non-tuberculosis mycobacteria type-strains.</title>
        <authorList>
            <person name="Igarashi Y."/>
            <person name="Osugi A."/>
            <person name="Mitarai S."/>
        </authorList>
    </citation>
    <scope>NUCLEOTIDE SEQUENCE</scope>
    <source>
        <strain evidence="7">DSM 45127</strain>
    </source>
</reference>
<dbReference type="Proteomes" id="UP001055336">
    <property type="component" value="Chromosome"/>
</dbReference>